<evidence type="ECO:0000313" key="2">
    <source>
        <dbReference type="Proteomes" id="UP001597116"/>
    </source>
</evidence>
<protein>
    <recommendedName>
        <fullName evidence="3">ATP-binding protein</fullName>
    </recommendedName>
</protein>
<gene>
    <name evidence="1" type="ORF">ACFQ4C_18980</name>
</gene>
<evidence type="ECO:0000313" key="1">
    <source>
        <dbReference type="EMBL" id="MFD1143219.1"/>
    </source>
</evidence>
<proteinExistence type="predicted"/>
<comment type="caution">
    <text evidence="1">The sequence shown here is derived from an EMBL/GenBank/DDBJ whole genome shotgun (WGS) entry which is preliminary data.</text>
</comment>
<keyword evidence="2" id="KW-1185">Reference proteome</keyword>
<dbReference type="InterPro" id="IPR040837">
    <property type="entry name" value="Bact_RF_family7"/>
</dbReference>
<evidence type="ECO:0008006" key="3">
    <source>
        <dbReference type="Google" id="ProtNLM"/>
    </source>
</evidence>
<dbReference type="RefSeq" id="WP_265991130.1">
    <property type="nucleotide sequence ID" value="NZ_CP110973.1"/>
</dbReference>
<dbReference type="Proteomes" id="UP001597116">
    <property type="component" value="Unassembled WGS sequence"/>
</dbReference>
<sequence>MTLVNSGKEKLLELADQAHEHSISIFMPTHRRGKEVLERQDALTFKNHLQTVRQTLKEQDVRQNDIDDLLEPLEALLDDPNFWRYQQEGLAAFRSSDYFAVYHSPLPLENNLQLASRFQVHPLLPFAQPFPEYYILRFNKDGAELYRANYFSIVPLDTDEDMPSGMEKVTRYYRFQKELQGFNAGNGAYATMYTSDDLANKEKKHLLADFFRLIDEGVRNQIGDQNVPLVLASVEYLQPIYREVNTYPHLLESGLTGSFDTVEINELHRMANELLGDTLEKERQLRIEQFQNNSGNGLTSTDLRELLEAAAASRIEALFVQANTDACGQFNEDTLSVTLHDEQQEDSESLIDKLALLTLRYNGEVYVLDEVDLLNRQDPVKAAALFRF</sequence>
<dbReference type="EMBL" id="JBHTLP010000011">
    <property type="protein sequence ID" value="MFD1143219.1"/>
    <property type="molecule type" value="Genomic_DNA"/>
</dbReference>
<dbReference type="Pfam" id="PF18849">
    <property type="entry name" value="baeRF_family7"/>
    <property type="match status" value="1"/>
</dbReference>
<accession>A0ABW3QKH0</accession>
<name>A0ABW3QKH0_9BACT</name>
<reference evidence="2" key="1">
    <citation type="journal article" date="2019" name="Int. J. Syst. Evol. Microbiol.">
        <title>The Global Catalogue of Microorganisms (GCM) 10K type strain sequencing project: providing services to taxonomists for standard genome sequencing and annotation.</title>
        <authorList>
            <consortium name="The Broad Institute Genomics Platform"/>
            <consortium name="The Broad Institute Genome Sequencing Center for Infectious Disease"/>
            <person name="Wu L."/>
            <person name="Ma J."/>
        </authorList>
    </citation>
    <scope>NUCLEOTIDE SEQUENCE [LARGE SCALE GENOMIC DNA]</scope>
    <source>
        <strain evidence="2">CCUG 55608</strain>
    </source>
</reference>
<organism evidence="1 2">
    <name type="scientific">Larkinella insperata</name>
    <dbReference type="NCBI Taxonomy" id="332158"/>
    <lineage>
        <taxon>Bacteria</taxon>
        <taxon>Pseudomonadati</taxon>
        <taxon>Bacteroidota</taxon>
        <taxon>Cytophagia</taxon>
        <taxon>Cytophagales</taxon>
        <taxon>Spirosomataceae</taxon>
        <taxon>Larkinella</taxon>
    </lineage>
</organism>